<dbReference type="Proteomes" id="UP000254230">
    <property type="component" value="Unassembled WGS sequence"/>
</dbReference>
<dbReference type="Pfam" id="PF01757">
    <property type="entry name" value="Acyl_transf_3"/>
    <property type="match status" value="1"/>
</dbReference>
<dbReference type="PANTHER" id="PTHR23028">
    <property type="entry name" value="ACETYLTRANSFERASE"/>
    <property type="match status" value="1"/>
</dbReference>
<dbReference type="InterPro" id="IPR043968">
    <property type="entry name" value="SGNH"/>
</dbReference>
<evidence type="ECO:0000313" key="7">
    <source>
        <dbReference type="Proteomes" id="UP000254230"/>
    </source>
</evidence>
<evidence type="ECO:0000313" key="6">
    <source>
        <dbReference type="Proteomes" id="UP000054639"/>
    </source>
</evidence>
<dbReference type="GO" id="GO:0009103">
    <property type="term" value="P:lipopolysaccharide biosynthetic process"/>
    <property type="evidence" value="ECO:0007669"/>
    <property type="project" value="TreeGrafter"/>
</dbReference>
<reference evidence="5 7" key="2">
    <citation type="submission" date="2018-06" db="EMBL/GenBank/DDBJ databases">
        <authorList>
            <consortium name="Pathogen Informatics"/>
            <person name="Doyle S."/>
        </authorList>
    </citation>
    <scope>NUCLEOTIDE SEQUENCE [LARGE SCALE GENOMIC DNA]</scope>
    <source>
        <strain evidence="5 7">NCTC12376</strain>
    </source>
</reference>
<dbReference type="PANTHER" id="PTHR23028:SF53">
    <property type="entry name" value="ACYL_TRANSF_3 DOMAIN-CONTAINING PROTEIN"/>
    <property type="match status" value="1"/>
</dbReference>
<feature type="domain" description="SGNH" evidence="3">
    <location>
        <begin position="396"/>
        <end position="646"/>
    </location>
</feature>
<evidence type="ECO:0000259" key="3">
    <source>
        <dbReference type="Pfam" id="PF19040"/>
    </source>
</evidence>
<accession>A0A378KUM6</accession>
<evidence type="ECO:0000259" key="2">
    <source>
        <dbReference type="Pfam" id="PF01757"/>
    </source>
</evidence>
<feature type="transmembrane region" description="Helical" evidence="1">
    <location>
        <begin position="344"/>
        <end position="366"/>
    </location>
</feature>
<keyword evidence="5" id="KW-0012">Acyltransferase</keyword>
<feature type="transmembrane region" description="Helical" evidence="1">
    <location>
        <begin position="12"/>
        <end position="31"/>
    </location>
</feature>
<keyword evidence="1" id="KW-0472">Membrane</keyword>
<dbReference type="GO" id="GO:0016747">
    <property type="term" value="F:acyltransferase activity, transferring groups other than amino-acyl groups"/>
    <property type="evidence" value="ECO:0007669"/>
    <property type="project" value="InterPro"/>
</dbReference>
<feature type="transmembrane region" description="Helical" evidence="1">
    <location>
        <begin position="219"/>
        <end position="237"/>
    </location>
</feature>
<dbReference type="EMBL" id="UGOW01000001">
    <property type="protein sequence ID" value="STY18263.1"/>
    <property type="molecule type" value="Genomic_DNA"/>
</dbReference>
<dbReference type="STRING" id="45072.Lqua_3281"/>
<dbReference type="InterPro" id="IPR002656">
    <property type="entry name" value="Acyl_transf_3_dom"/>
</dbReference>
<dbReference type="GO" id="GO:0016020">
    <property type="term" value="C:membrane"/>
    <property type="evidence" value="ECO:0007669"/>
    <property type="project" value="TreeGrafter"/>
</dbReference>
<protein>
    <submittedName>
        <fullName evidence="5">Acyltransferase</fullName>
        <ecNumber evidence="5">2.3.1.-</ecNumber>
    </submittedName>
</protein>
<feature type="transmembrane region" description="Helical" evidence="1">
    <location>
        <begin position="243"/>
        <end position="262"/>
    </location>
</feature>
<feature type="transmembrane region" description="Helical" evidence="1">
    <location>
        <begin position="75"/>
        <end position="92"/>
    </location>
</feature>
<feature type="transmembrane region" description="Helical" evidence="1">
    <location>
        <begin position="37"/>
        <end position="54"/>
    </location>
</feature>
<evidence type="ECO:0000313" key="5">
    <source>
        <dbReference type="EMBL" id="STY18263.1"/>
    </source>
</evidence>
<keyword evidence="1" id="KW-1133">Transmembrane helix</keyword>
<dbReference type="OrthoDB" id="9767863at2"/>
<dbReference type="EC" id="2.3.1.-" evidence="5"/>
<organism evidence="5 7">
    <name type="scientific">Legionella quateirensis</name>
    <dbReference type="NCBI Taxonomy" id="45072"/>
    <lineage>
        <taxon>Bacteria</taxon>
        <taxon>Pseudomonadati</taxon>
        <taxon>Pseudomonadota</taxon>
        <taxon>Gammaproteobacteria</taxon>
        <taxon>Legionellales</taxon>
        <taxon>Legionellaceae</taxon>
        <taxon>Legionella</taxon>
    </lineage>
</organism>
<feature type="transmembrane region" description="Helical" evidence="1">
    <location>
        <begin position="167"/>
        <end position="184"/>
    </location>
</feature>
<dbReference type="Pfam" id="PF19040">
    <property type="entry name" value="SGNH"/>
    <property type="match status" value="1"/>
</dbReference>
<reference evidence="4 6" key="1">
    <citation type="submission" date="2015-11" db="EMBL/GenBank/DDBJ databases">
        <title>Genomic analysis of 38 Legionella species identifies large and diverse effector repertoires.</title>
        <authorList>
            <person name="Burstein D."/>
            <person name="Amaro F."/>
            <person name="Zusman T."/>
            <person name="Lifshitz Z."/>
            <person name="Cohen O."/>
            <person name="Gilbert J.A."/>
            <person name="Pupko T."/>
            <person name="Shuman H.A."/>
            <person name="Segal G."/>
        </authorList>
    </citation>
    <scope>NUCLEOTIDE SEQUENCE [LARGE SCALE GENOMIC DNA]</scope>
    <source>
        <strain evidence="4 6">ATCC 49507</strain>
    </source>
</reference>
<keyword evidence="1" id="KW-0812">Transmembrane</keyword>
<dbReference type="AlphaFoldDB" id="A0A378KUM6"/>
<name>A0A378KUM6_9GAMM</name>
<keyword evidence="5" id="KW-0808">Transferase</keyword>
<feature type="transmembrane region" description="Helical" evidence="1">
    <location>
        <begin position="282"/>
        <end position="305"/>
    </location>
</feature>
<dbReference type="InterPro" id="IPR050879">
    <property type="entry name" value="Acyltransferase_3"/>
</dbReference>
<dbReference type="Proteomes" id="UP000054639">
    <property type="component" value="Unassembled WGS sequence"/>
</dbReference>
<feature type="domain" description="Acyltransferase 3" evidence="2">
    <location>
        <begin position="6"/>
        <end position="329"/>
    </location>
</feature>
<feature type="transmembrane region" description="Helical" evidence="1">
    <location>
        <begin position="311"/>
        <end position="332"/>
    </location>
</feature>
<feature type="transmembrane region" description="Helical" evidence="1">
    <location>
        <begin position="133"/>
        <end position="155"/>
    </location>
</feature>
<gene>
    <name evidence="5" type="primary">oatA_1</name>
    <name evidence="4" type="ORF">Lqua_3281</name>
    <name evidence="5" type="ORF">NCTC12376_02081</name>
</gene>
<dbReference type="RefSeq" id="WP_058475394.1">
    <property type="nucleotide sequence ID" value="NZ_CAAAIL010000020.1"/>
</dbReference>
<dbReference type="EMBL" id="LNYR01000048">
    <property type="protein sequence ID" value="KTD43380.1"/>
    <property type="molecule type" value="Genomic_DNA"/>
</dbReference>
<keyword evidence="6" id="KW-1185">Reference proteome</keyword>
<evidence type="ECO:0000256" key="1">
    <source>
        <dbReference type="SAM" id="Phobius"/>
    </source>
</evidence>
<proteinExistence type="predicted"/>
<evidence type="ECO:0000313" key="4">
    <source>
        <dbReference type="EMBL" id="KTD43380.1"/>
    </source>
</evidence>
<sequence>MKYRPDVDGLRAIAIIFVLFFHSGLSLFPSGFVGVDVFFVISGFLITSIIHDSLQNNKFSFISFYNRRLWRLQPVFICLIAVSLLMTLLFYLPDDLINFGKSARKTSVFLSNLFFEKVTTGYFSPDSNQLPLLHTWSLSIEWQCYLILPIVIVLLHKICGPRQIVRSVYILTLLFFVLSLYYSSHAPMKTYYQLVSRIFEFLIGACVALSQHRWSLNKYFINVVSTAAILTLFYIAMRQDISLGFPNGYAFILCLATGIVIASGQCEPKPVWSQILSTRPIVFIGLLSYSLYIWHWPVFVLIRYLNIEETSLVLLSAFCIVFIVAYLSWRFIEKPAARANKTAFQYSAILLFALPVGLIHISDYVIKINEGLPQRFAETSMVYETLNQYSSEQRARCLQQKNIEINRECVLGAKNSSKQKGFLIGDSYSNHHWRFIDTMAQEANVSVLAHATIACLALPGISQFDMFIKNGVYQVCHDQTARYYSMIRENHFNYVIIGENWYAYLGDKIINRVGDERSHALTQERIENALDEALRVIVASGAKPVLIKSIAATQRNPHECFFEHIKRRSHYYPEQCEFNLIPRDQQWFDELFARMEQKYPQLVLIDPQKVLCPNGRCKADINGVPVFKDEGHITDYASYHLGRTYLQQYRNPLT</sequence>